<protein>
    <recommendedName>
        <fullName evidence="1">Retrovirus-related Pol polyprotein from transposon TNT 1-94-like beta-barrel domain-containing protein</fullName>
    </recommendedName>
</protein>
<keyword evidence="3" id="KW-1185">Reference proteome</keyword>
<evidence type="ECO:0000313" key="3">
    <source>
        <dbReference type="Proteomes" id="UP000765509"/>
    </source>
</evidence>
<feature type="domain" description="Retrovirus-related Pol polyprotein from transposon TNT 1-94-like beta-barrel" evidence="1">
    <location>
        <begin position="261"/>
        <end position="338"/>
    </location>
</feature>
<dbReference type="Proteomes" id="UP000765509">
    <property type="component" value="Unassembled WGS sequence"/>
</dbReference>
<proteinExistence type="predicted"/>
<reference evidence="2" key="1">
    <citation type="submission" date="2021-03" db="EMBL/GenBank/DDBJ databases">
        <title>Draft genome sequence of rust myrtle Austropuccinia psidii MF-1, a brazilian biotype.</title>
        <authorList>
            <person name="Quecine M.C."/>
            <person name="Pachon D.M.R."/>
            <person name="Bonatelli M.L."/>
            <person name="Correr F.H."/>
            <person name="Franceschini L.M."/>
            <person name="Leite T.F."/>
            <person name="Margarido G.R.A."/>
            <person name="Almeida C.A."/>
            <person name="Ferrarezi J.A."/>
            <person name="Labate C.A."/>
        </authorList>
    </citation>
    <scope>NUCLEOTIDE SEQUENCE</scope>
    <source>
        <strain evidence="2">MF-1</strain>
    </source>
</reference>
<comment type="caution">
    <text evidence="2">The sequence shown here is derived from an EMBL/GenBank/DDBJ whole genome shotgun (WGS) entry which is preliminary data.</text>
</comment>
<dbReference type="AlphaFoldDB" id="A0A9Q3FC36"/>
<name>A0A9Q3FC36_9BASI</name>
<dbReference type="EMBL" id="AVOT02039490">
    <property type="protein sequence ID" value="MBW0534560.1"/>
    <property type="molecule type" value="Genomic_DNA"/>
</dbReference>
<evidence type="ECO:0000313" key="2">
    <source>
        <dbReference type="EMBL" id="MBW0534560.1"/>
    </source>
</evidence>
<organism evidence="2 3">
    <name type="scientific">Austropuccinia psidii MF-1</name>
    <dbReference type="NCBI Taxonomy" id="1389203"/>
    <lineage>
        <taxon>Eukaryota</taxon>
        <taxon>Fungi</taxon>
        <taxon>Dikarya</taxon>
        <taxon>Basidiomycota</taxon>
        <taxon>Pucciniomycotina</taxon>
        <taxon>Pucciniomycetes</taxon>
        <taxon>Pucciniales</taxon>
        <taxon>Sphaerophragmiaceae</taxon>
        <taxon>Austropuccinia</taxon>
    </lineage>
</organism>
<dbReference type="InterPro" id="IPR054722">
    <property type="entry name" value="PolX-like_BBD"/>
</dbReference>
<gene>
    <name evidence="2" type="ORF">O181_074275</name>
</gene>
<evidence type="ECO:0000259" key="1">
    <source>
        <dbReference type="Pfam" id="PF22936"/>
    </source>
</evidence>
<sequence length="350" mass="40207">MIRNWAHQTLSQMLEKISNAEPLTITNYLKWKNSIYFAFKMQSLDFFLNSNWISNFPRDAVEEEEAYIFREGGENIFYWLISHLDEENVNKFYNQNSIYFNLATLWERMKQHCAANSLENCSNIITKIFNLRMNEQSVLATPNKLQYLFVAINVYQSTKMTGNMPTLEEVFSQIELAMVQQGESVVKEDPLALRVQGRKARCFGGKHNPMAPHQELECFQLYPEKKEAFFRILKKRKEEETSSEPHAYAIYSASIGDNSAIIDSGASFFLFRNAEKFISLRKTHIQLQLANRKTIMAEALDTAVVLSESGFPIYLKNSLIVPSITSPLISLSPFLKNNCCLKGEGNVAKL</sequence>
<accession>A0A9Q3FC36</accession>
<dbReference type="Pfam" id="PF22936">
    <property type="entry name" value="Pol_BBD"/>
    <property type="match status" value="1"/>
</dbReference>